<accession>A0A015LTW6</accession>
<keyword evidence="2" id="KW-1185">Reference proteome</keyword>
<dbReference type="HOGENOM" id="CLU_028913_2_1_1"/>
<dbReference type="OrthoDB" id="2309646at2759"/>
<dbReference type="Proteomes" id="UP000022910">
    <property type="component" value="Unassembled WGS sequence"/>
</dbReference>
<name>A0A015LTW6_RHIIW</name>
<evidence type="ECO:0000313" key="2">
    <source>
        <dbReference type="Proteomes" id="UP000022910"/>
    </source>
</evidence>
<reference evidence="1 2" key="1">
    <citation type="submission" date="2014-02" db="EMBL/GenBank/DDBJ databases">
        <title>Single nucleus genome sequencing reveals high similarity among nuclei of an endomycorrhizal fungus.</title>
        <authorList>
            <person name="Lin K."/>
            <person name="Geurts R."/>
            <person name="Zhang Z."/>
            <person name="Limpens E."/>
            <person name="Saunders D.G."/>
            <person name="Mu D."/>
            <person name="Pang E."/>
            <person name="Cao H."/>
            <person name="Cha H."/>
            <person name="Lin T."/>
            <person name="Zhou Q."/>
            <person name="Shang Y."/>
            <person name="Li Y."/>
            <person name="Ivanov S."/>
            <person name="Sharma T."/>
            <person name="Velzen R.V."/>
            <person name="Ruijter N.D."/>
            <person name="Aanen D.K."/>
            <person name="Win J."/>
            <person name="Kamoun S."/>
            <person name="Bisseling T."/>
            <person name="Huang S."/>
        </authorList>
    </citation>
    <scope>NUCLEOTIDE SEQUENCE [LARGE SCALE GENOMIC DNA]</scope>
    <source>
        <strain evidence="2">DAOM197198w</strain>
    </source>
</reference>
<proteinExistence type="predicted"/>
<dbReference type="STRING" id="1432141.A0A015LTW6"/>
<dbReference type="EMBL" id="JEMT01027021">
    <property type="protein sequence ID" value="EXX58108.1"/>
    <property type="molecule type" value="Genomic_DNA"/>
</dbReference>
<sequence>MTCSKIFSGELPELTNEIIKYFQNDFSTLHSCILVNRLWCRLAIPLLWKNPFSISTGNYNFIGIYLHNLNGELKIKLNKYDIDKLLPTNILFNYPNFIKHLNIHEFISSVGKWFEVSVGTLKHRIQYIMKNDPHYSHLETDFKRLVHESLINIFIENKVNLYTLDIEISTYYTLYFSDILEIILQNTNFIQNIKYLKLYTCRTPGFFYLDNINEDKLTKYRISQIINLHQNLKKIVIDTNDFLLYKSLLLSKDSNCSNTLNTIILYSINFKGIINLYELFEQLNVLESVHIIYCYPINIEFIQQIINLSKPFKLKSLFINKSSQIDESLELLLQKSGVYLENFGSYLLDDISSKQQSLELITKYCRNIKFLDLNEYESHIIYSILNLIDNIKQNLSYLSINIYQSLILGGNNDECIKCSSFILQNLGQILPSKLEYLSLTLQVKVNNFELFLKSIQNIFIKKLLINNKDGDDILPYIKQYIMKKERVNYLAIKISSYRNGFYYYNFNNKDLSYLKDEVEEFRLSNIKVQNYNDSIIEVYDYIKETD</sequence>
<evidence type="ECO:0008006" key="3">
    <source>
        <dbReference type="Google" id="ProtNLM"/>
    </source>
</evidence>
<evidence type="ECO:0000313" key="1">
    <source>
        <dbReference type="EMBL" id="EXX58108.1"/>
    </source>
</evidence>
<comment type="caution">
    <text evidence="1">The sequence shown here is derived from an EMBL/GenBank/DDBJ whole genome shotgun (WGS) entry which is preliminary data.</text>
</comment>
<dbReference type="AlphaFoldDB" id="A0A015LTW6"/>
<organism evidence="1 2">
    <name type="scientific">Rhizophagus irregularis (strain DAOM 197198w)</name>
    <name type="common">Glomus intraradices</name>
    <dbReference type="NCBI Taxonomy" id="1432141"/>
    <lineage>
        <taxon>Eukaryota</taxon>
        <taxon>Fungi</taxon>
        <taxon>Fungi incertae sedis</taxon>
        <taxon>Mucoromycota</taxon>
        <taxon>Glomeromycotina</taxon>
        <taxon>Glomeromycetes</taxon>
        <taxon>Glomerales</taxon>
        <taxon>Glomeraceae</taxon>
        <taxon>Rhizophagus</taxon>
    </lineage>
</organism>
<gene>
    <name evidence="1" type="ORF">RirG_200900</name>
</gene>
<protein>
    <recommendedName>
        <fullName evidence="3">F-box domain-containing protein</fullName>
    </recommendedName>
</protein>